<dbReference type="FunFam" id="1.50.10.10:FF:000034">
    <property type="entry name" value="Trehalase"/>
    <property type="match status" value="1"/>
</dbReference>
<keyword evidence="8 10" id="KW-0326">Glycosidase</keyword>
<dbReference type="InterPro" id="IPR008928">
    <property type="entry name" value="6-hairpin_glycosidase_sf"/>
</dbReference>
<reference evidence="11" key="1">
    <citation type="journal article" date="2021" name="Evol. Appl.">
        <title>The genome of the Pyrenean desman and the effects of bottlenecks and inbreeding on the genomic landscape of an endangered species.</title>
        <authorList>
            <person name="Escoda L."/>
            <person name="Castresana J."/>
        </authorList>
    </citation>
    <scope>NUCLEOTIDE SEQUENCE</scope>
    <source>
        <strain evidence="11">IBE-C5619</strain>
    </source>
</reference>
<dbReference type="PANTHER" id="PTHR23403:SF1">
    <property type="entry name" value="TREHALASE"/>
    <property type="match status" value="1"/>
</dbReference>
<sequence length="834" mass="94464">NSPQAEKYRNLREQRLAAMQAVLWDEQQGAWFDYDLDTGRKNTEFYPTNLTPLWAGCFSDPGAPDKALKYLEAKQILNYKRGIPSSLKDSGQQWDLPNAWAPLQDFVIRGREAGTGHPRANAIPWVWRAGARALLALCRLARSHSPRTQEVAFQLAQNWIRTNFDVYSKTSAMYEKVQKAPGLAHSAIMPGTTWELLPLFLLGLALGTQQALPPPCESVDLLARGLLGRSSGEQEEPASCLMGLTQDTGRVKDEATERVGLRPAVCPQGSWWPDPLPSLPCSLIYCHGELLHQVQMAKLYQDDKEFVDMPMRKHPDQVLESFNSLSATYNHSIPRDELMSFVNSYFLAKGQELDPWSPEDWKESPQLLYNISDPNLQAWAGKLHELWKDLGKKVRPEVSREPERFSLLYSEHPFIVPGGRFVEFYYWDSYWVVEGLLLSQMPQTVKGMLRNFLDLVRRYGHIPNGARVYYLQRSQPPLLPLMMSSYVKHTQDLAFLRDSIDTLASELDFWAWNRSVVVSVGGKGYVLNRYHVPYGGPRPESYSKDVGLADTVPQEKRERLWAELKAGAESGWDFSSRWFVGGPDPNLLSSIRTSKLVPVDLNAFLCQAEALMSSFYSRLGNSPQAEKYRNLREQRLAAMQAVLWDEQQGAWFDYDLDTGRKNTEFYPTNLTPLWAGCFSDPGAPDKALKYLEAKQILNYKRGIPSSLKDSGQQWDLPNAWAPLQDFVIRGLARSHSPRTQEVAFQLAQNWIRTNFDVYSKTSAMYEKYDINKGQPGGGGEYEVQTGFGWTNGVVMILLDLYGDRLTSGSQLAFLEPHCLAAALLLSLLLSFLSQ</sequence>
<gene>
    <name evidence="11" type="ORF">J0S82_007819</name>
</gene>
<dbReference type="PROSITE" id="PS00928">
    <property type="entry name" value="TREHALASE_2"/>
    <property type="match status" value="2"/>
</dbReference>
<dbReference type="Proteomes" id="UP000700334">
    <property type="component" value="Unassembled WGS sequence"/>
</dbReference>
<keyword evidence="7" id="KW-0325">Glycoprotein</keyword>
<dbReference type="InterPro" id="IPR018232">
    <property type="entry name" value="Glyco_hydro_37_CS"/>
</dbReference>
<dbReference type="PANTHER" id="PTHR23403">
    <property type="entry name" value="TREHALASE"/>
    <property type="match status" value="1"/>
</dbReference>
<comment type="similarity">
    <text evidence="2 10">Belongs to the glycosyl hydrolase 37 family.</text>
</comment>
<evidence type="ECO:0000256" key="8">
    <source>
        <dbReference type="ARBA" id="ARBA00023295"/>
    </source>
</evidence>
<dbReference type="Pfam" id="PF01204">
    <property type="entry name" value="Trehalase"/>
    <property type="match status" value="2"/>
</dbReference>
<keyword evidence="12" id="KW-1185">Reference proteome</keyword>
<evidence type="ECO:0000313" key="11">
    <source>
        <dbReference type="EMBL" id="KAG8522211.1"/>
    </source>
</evidence>
<dbReference type="GO" id="GO:0004555">
    <property type="term" value="F:alpha,alpha-trehalase activity"/>
    <property type="evidence" value="ECO:0007669"/>
    <property type="project" value="UniProtKB-EC"/>
</dbReference>
<comment type="function">
    <text evidence="9">Intestinal trehalase is probably involved in the hydrolysis of ingested trehalose.</text>
</comment>
<organism evidence="11 12">
    <name type="scientific">Galemys pyrenaicus</name>
    <name type="common">Iberian desman</name>
    <name type="synonym">Pyrenean desman</name>
    <dbReference type="NCBI Taxonomy" id="202257"/>
    <lineage>
        <taxon>Eukaryota</taxon>
        <taxon>Metazoa</taxon>
        <taxon>Chordata</taxon>
        <taxon>Craniata</taxon>
        <taxon>Vertebrata</taxon>
        <taxon>Euteleostomi</taxon>
        <taxon>Mammalia</taxon>
        <taxon>Eutheria</taxon>
        <taxon>Laurasiatheria</taxon>
        <taxon>Eulipotyphla</taxon>
        <taxon>Talpidae</taxon>
        <taxon>Galemys</taxon>
    </lineage>
</organism>
<proteinExistence type="inferred from homology"/>
<accession>A0A8J6AMQ1</accession>
<evidence type="ECO:0000256" key="2">
    <source>
        <dbReference type="ARBA" id="ARBA00005615"/>
    </source>
</evidence>
<dbReference type="EC" id="3.2.1.28" evidence="3 10"/>
<feature type="non-terminal residue" evidence="11">
    <location>
        <position position="834"/>
    </location>
</feature>
<comment type="catalytic activity">
    <reaction evidence="1 10">
        <text>alpha,alpha-trehalose + H2O = alpha-D-glucose + beta-D-glucose</text>
        <dbReference type="Rhea" id="RHEA:32675"/>
        <dbReference type="ChEBI" id="CHEBI:15377"/>
        <dbReference type="ChEBI" id="CHEBI:15903"/>
        <dbReference type="ChEBI" id="CHEBI:16551"/>
        <dbReference type="ChEBI" id="CHEBI:17925"/>
        <dbReference type="EC" id="3.2.1.28"/>
    </reaction>
</comment>
<dbReference type="GO" id="GO:0005993">
    <property type="term" value="P:trehalose catabolic process"/>
    <property type="evidence" value="ECO:0007669"/>
    <property type="project" value="TreeGrafter"/>
</dbReference>
<keyword evidence="6 10" id="KW-0378">Hydrolase</keyword>
<dbReference type="InterPro" id="IPR012341">
    <property type="entry name" value="6hp_glycosidase-like_sf"/>
</dbReference>
<comment type="caution">
    <text evidence="11">The sequence shown here is derived from an EMBL/GenBank/DDBJ whole genome shotgun (WGS) entry which is preliminary data.</text>
</comment>
<dbReference type="AlphaFoldDB" id="A0A8J6AMQ1"/>
<dbReference type="PRINTS" id="PR00744">
    <property type="entry name" value="GLHYDRLASE37"/>
</dbReference>
<evidence type="ECO:0000256" key="3">
    <source>
        <dbReference type="ARBA" id="ARBA00012757"/>
    </source>
</evidence>
<dbReference type="PROSITE" id="PS00927">
    <property type="entry name" value="TREHALASE_1"/>
    <property type="match status" value="1"/>
</dbReference>
<evidence type="ECO:0000256" key="5">
    <source>
        <dbReference type="ARBA" id="ARBA00022729"/>
    </source>
</evidence>
<dbReference type="Gene3D" id="1.50.10.10">
    <property type="match status" value="2"/>
</dbReference>
<dbReference type="EMBL" id="JAGFMF010011443">
    <property type="protein sequence ID" value="KAG8522211.1"/>
    <property type="molecule type" value="Genomic_DNA"/>
</dbReference>
<dbReference type="OrthoDB" id="3542292at2759"/>
<evidence type="ECO:0000256" key="1">
    <source>
        <dbReference type="ARBA" id="ARBA00001576"/>
    </source>
</evidence>
<dbReference type="SUPFAM" id="SSF48208">
    <property type="entry name" value="Six-hairpin glycosidases"/>
    <property type="match status" value="2"/>
</dbReference>
<evidence type="ECO:0000256" key="9">
    <source>
        <dbReference type="ARBA" id="ARBA00057606"/>
    </source>
</evidence>
<evidence type="ECO:0000256" key="10">
    <source>
        <dbReference type="RuleBase" id="RU361180"/>
    </source>
</evidence>
<evidence type="ECO:0000256" key="7">
    <source>
        <dbReference type="ARBA" id="ARBA00023180"/>
    </source>
</evidence>
<evidence type="ECO:0000256" key="6">
    <source>
        <dbReference type="ARBA" id="ARBA00022801"/>
    </source>
</evidence>
<keyword evidence="5" id="KW-0732">Signal</keyword>
<name>A0A8J6AMQ1_GALPY</name>
<evidence type="ECO:0000256" key="4">
    <source>
        <dbReference type="ARBA" id="ARBA00019905"/>
    </source>
</evidence>
<protein>
    <recommendedName>
        <fullName evidence="4 10">Trehalase</fullName>
        <ecNumber evidence="3 10">3.2.1.28</ecNumber>
    </recommendedName>
    <alternativeName>
        <fullName evidence="10">Alpha-trehalose glucohydrolase</fullName>
    </alternativeName>
</protein>
<dbReference type="InterPro" id="IPR001661">
    <property type="entry name" value="Glyco_hydro_37"/>
</dbReference>
<evidence type="ECO:0000313" key="12">
    <source>
        <dbReference type="Proteomes" id="UP000700334"/>
    </source>
</evidence>